<keyword evidence="2" id="KW-0067">ATP-binding</keyword>
<sequence>EPADRRGHRHRLRGRQGGRRRGIFRRGGRGAVDHRAEWRWQDDAVQHRVRRLPGPARTRVAGWCGGDRAGAGPACRERSLAHLSEPADLHPHDGLRERDGRMPSAPTRVAHRRTAAPARGRAAEPGNAGGRHAAARFRRSRAQRRNARGFAALWGAQASRACARARHRAKGSPARRAGSRVQRGGNRDDREADPGHRRTRDRGRSGRARH</sequence>
<reference evidence="2" key="1">
    <citation type="submission" date="2020-02" db="EMBL/GenBank/DDBJ databases">
        <authorList>
            <person name="Meier V. D."/>
        </authorList>
    </citation>
    <scope>NUCLEOTIDE SEQUENCE</scope>
    <source>
        <strain evidence="2">AVDCRST_MAG90</strain>
    </source>
</reference>
<dbReference type="GO" id="GO:0005524">
    <property type="term" value="F:ATP binding"/>
    <property type="evidence" value="ECO:0007669"/>
    <property type="project" value="UniProtKB-KW"/>
</dbReference>
<name>A0A6J4LF39_9HYPH</name>
<evidence type="ECO:0000313" key="2">
    <source>
        <dbReference type="EMBL" id="CAA9330713.1"/>
    </source>
</evidence>
<evidence type="ECO:0000256" key="1">
    <source>
        <dbReference type="SAM" id="MobiDB-lite"/>
    </source>
</evidence>
<feature type="non-terminal residue" evidence="2">
    <location>
        <position position="210"/>
    </location>
</feature>
<dbReference type="AlphaFoldDB" id="A0A6J4LF39"/>
<feature type="compositionally biased region" description="Basic residues" evidence="1">
    <location>
        <begin position="1"/>
        <end position="28"/>
    </location>
</feature>
<feature type="compositionally biased region" description="Basic residues" evidence="1">
    <location>
        <begin position="197"/>
        <end position="210"/>
    </location>
</feature>
<feature type="compositionally biased region" description="Basic and acidic residues" evidence="1">
    <location>
        <begin position="82"/>
        <end position="101"/>
    </location>
</feature>
<feature type="region of interest" description="Disordered" evidence="1">
    <location>
        <begin position="1"/>
        <end position="30"/>
    </location>
</feature>
<accession>A0A6J4LF39</accession>
<feature type="compositionally biased region" description="Basic and acidic residues" evidence="1">
    <location>
        <begin position="185"/>
        <end position="196"/>
    </location>
</feature>
<feature type="region of interest" description="Disordered" evidence="1">
    <location>
        <begin position="82"/>
        <end position="210"/>
    </location>
</feature>
<proteinExistence type="predicted"/>
<feature type="compositionally biased region" description="Basic residues" evidence="1">
    <location>
        <begin position="133"/>
        <end position="147"/>
    </location>
</feature>
<organism evidence="2">
    <name type="scientific">uncultured Microvirga sp</name>
    <dbReference type="NCBI Taxonomy" id="412392"/>
    <lineage>
        <taxon>Bacteria</taxon>
        <taxon>Pseudomonadati</taxon>
        <taxon>Pseudomonadota</taxon>
        <taxon>Alphaproteobacteria</taxon>
        <taxon>Hyphomicrobiales</taxon>
        <taxon>Methylobacteriaceae</taxon>
        <taxon>Microvirga</taxon>
        <taxon>environmental samples</taxon>
    </lineage>
</organism>
<protein>
    <submittedName>
        <fullName evidence="2">Branched-chain amino acid transport ATP-binding protein LivG</fullName>
    </submittedName>
</protein>
<feature type="compositionally biased region" description="Low complexity" evidence="1">
    <location>
        <begin position="115"/>
        <end position="132"/>
    </location>
</feature>
<dbReference type="EMBL" id="CADCUC010000283">
    <property type="protein sequence ID" value="CAA9330713.1"/>
    <property type="molecule type" value="Genomic_DNA"/>
</dbReference>
<feature type="non-terminal residue" evidence="2">
    <location>
        <position position="1"/>
    </location>
</feature>
<gene>
    <name evidence="2" type="ORF">AVDCRST_MAG90-1449</name>
</gene>
<keyword evidence="2" id="KW-0547">Nucleotide-binding</keyword>